<proteinExistence type="predicted"/>
<dbReference type="Proteomes" id="UP000298551">
    <property type="component" value="Chromosome"/>
</dbReference>
<dbReference type="EMBL" id="CP039371">
    <property type="protein sequence ID" value="QCI11585.1"/>
    <property type="molecule type" value="Genomic_DNA"/>
</dbReference>
<dbReference type="OrthoDB" id="7018847at2"/>
<keyword evidence="1" id="KW-0812">Transmembrane</keyword>
<accession>A0A4D6XFP9</accession>
<evidence type="ECO:0000313" key="3">
    <source>
        <dbReference type="Proteomes" id="UP000298551"/>
    </source>
</evidence>
<dbReference type="AlphaFoldDB" id="A0A4D6XFP9"/>
<protein>
    <submittedName>
        <fullName evidence="2">Cellulose biosynthesis protein BcsF</fullName>
    </submittedName>
</protein>
<gene>
    <name evidence="2" type="ORF">E6B08_09415</name>
</gene>
<name>A0A4D6XFP9_PSEPU</name>
<keyword evidence="1" id="KW-1133">Transmembrane helix</keyword>
<sequence length="71" mass="7967">MTQELLLWVIGLTALLTAPAAMLAFALFQHLAPWLRRQLPTRHLVGRGWRRVTATTPQADAPGATQERLHE</sequence>
<evidence type="ECO:0000256" key="1">
    <source>
        <dbReference type="SAM" id="Phobius"/>
    </source>
</evidence>
<feature type="transmembrane region" description="Helical" evidence="1">
    <location>
        <begin position="6"/>
        <end position="28"/>
    </location>
</feature>
<organism evidence="2 3">
    <name type="scientific">Pseudomonas putida</name>
    <name type="common">Arthrobacter siderocapsulatus</name>
    <dbReference type="NCBI Taxonomy" id="303"/>
    <lineage>
        <taxon>Bacteria</taxon>
        <taxon>Pseudomonadati</taxon>
        <taxon>Pseudomonadota</taxon>
        <taxon>Gammaproteobacteria</taxon>
        <taxon>Pseudomonadales</taxon>
        <taxon>Pseudomonadaceae</taxon>
        <taxon>Pseudomonas</taxon>
    </lineage>
</organism>
<evidence type="ECO:0000313" key="2">
    <source>
        <dbReference type="EMBL" id="QCI11585.1"/>
    </source>
</evidence>
<keyword evidence="1" id="KW-0472">Membrane</keyword>
<dbReference type="RefSeq" id="WP_136913755.1">
    <property type="nucleotide sequence ID" value="NZ_CP039371.1"/>
</dbReference>
<reference evidence="3" key="1">
    <citation type="submission" date="2019-04" db="EMBL/GenBank/DDBJ databases">
        <title>Genome sequence of Pseudomonas putida 1290, an auxin catabolizing strain.</title>
        <authorList>
            <person name="Laird T.S."/>
            <person name="Leveau J.H.J."/>
        </authorList>
    </citation>
    <scope>NUCLEOTIDE SEQUENCE [LARGE SCALE GENOMIC DNA]</scope>
    <source>
        <strain evidence="3">1290</strain>
    </source>
</reference>